<sequence>MSISNESQVQSVDVVIVGDGHDSTLTSNFWGADAKTGPLQLGGADGLNGRTQQYLEIVGLLEHMKPISITCDTISTFSEGVFTSRQNEWWASLEFVLHKHFLLLGQPDIERLMSSAIHRAGVRYNDKVVDLQEHDDSVLVTCASGHRVRGRYAVGADGGRSMVRSAIGASFTGSSPGMLWAAMDCRIDTDMDSQGDMVVFQRQGQTRVMLIPRERGRTRFYVLPDGEVTQKNAEETVRAHMAPFAVRFEEIEWFSKVQVKERIASTFISRDSAGRVFLAGDAAHIHSFNGGQGLNAGIEDAFSLAWRLALVAKGEQAMSGEAATRLLCSYNDERRSAVQDIIAVAATLVRRCDSVAEDFVAAVERNAGYITGMGVCYEEAAGASIRTSQRGIWTAGRRCPDVELRTVSGSEGTRLYRHVTYGKFIIISVGKQQPRSSAFTTLSLRIDILPLSAKVGNQCDLDDVGLCETHCSKRFKASWVEEESYAVLVRPDMFGVATVDRDPAHTWKFRKEVYTMANPITEQIKVSALKVMPRIDSSYDVLVVGSGNAALVAALSARQAGARVAVFDAAPRSHFGGNSRYSSGIFRIPHGGLPSVLPLLDKSALEQAARCRMNPYTRGDYAADMMRTSGGHMDEEPRGALAATSGKIL</sequence>
<dbReference type="Proteomes" id="UP001148737">
    <property type="component" value="Unassembled WGS sequence"/>
</dbReference>
<dbReference type="EMBL" id="JANAKD010001035">
    <property type="protein sequence ID" value="KAJ3484330.1"/>
    <property type="molecule type" value="Genomic_DNA"/>
</dbReference>
<evidence type="ECO:0000313" key="1">
    <source>
        <dbReference type="EMBL" id="KAJ3484330.1"/>
    </source>
</evidence>
<reference evidence="1" key="1">
    <citation type="submission" date="2022-07" db="EMBL/GenBank/DDBJ databases">
        <title>Genome Sequence of Lecanicillium saksenae.</title>
        <authorList>
            <person name="Buettner E."/>
        </authorList>
    </citation>
    <scope>NUCLEOTIDE SEQUENCE</scope>
    <source>
        <strain evidence="1">VT-O1</strain>
    </source>
</reference>
<protein>
    <submittedName>
        <fullName evidence="1">Uncharacterized protein</fullName>
    </submittedName>
</protein>
<comment type="caution">
    <text evidence="1">The sequence shown here is derived from an EMBL/GenBank/DDBJ whole genome shotgun (WGS) entry which is preliminary data.</text>
</comment>
<accession>A0ACC1QR13</accession>
<proteinExistence type="predicted"/>
<evidence type="ECO:0000313" key="2">
    <source>
        <dbReference type="Proteomes" id="UP001148737"/>
    </source>
</evidence>
<gene>
    <name evidence="1" type="ORF">NLG97_g7080</name>
</gene>
<organism evidence="1 2">
    <name type="scientific">Lecanicillium saksenae</name>
    <dbReference type="NCBI Taxonomy" id="468837"/>
    <lineage>
        <taxon>Eukaryota</taxon>
        <taxon>Fungi</taxon>
        <taxon>Dikarya</taxon>
        <taxon>Ascomycota</taxon>
        <taxon>Pezizomycotina</taxon>
        <taxon>Sordariomycetes</taxon>
        <taxon>Hypocreomycetidae</taxon>
        <taxon>Hypocreales</taxon>
        <taxon>Cordycipitaceae</taxon>
        <taxon>Lecanicillium</taxon>
    </lineage>
</organism>
<name>A0ACC1QR13_9HYPO</name>
<keyword evidence="2" id="KW-1185">Reference proteome</keyword>